<feature type="compositionally biased region" description="Low complexity" evidence="1">
    <location>
        <begin position="143"/>
        <end position="153"/>
    </location>
</feature>
<dbReference type="Proteomes" id="UP001189429">
    <property type="component" value="Unassembled WGS sequence"/>
</dbReference>
<keyword evidence="3" id="KW-1185">Reference proteome</keyword>
<sequence length="153" mass="16077">MRLERNLQVAHFFTWASTRISATGLWDAPADEPRAPEPPPVPPKLLLSEHDWVHSTDADGAQRVTRGEARIEQIQQAVVAAAPLGARATPPVDSELQRKVGYLLTVVWGASPPVAPFTRLGASTNGVIDLDGLSAETDDVPPSSGAASALGGA</sequence>
<dbReference type="EMBL" id="CAUYUJ010020705">
    <property type="protein sequence ID" value="CAK0899989.1"/>
    <property type="molecule type" value="Genomic_DNA"/>
</dbReference>
<accession>A0ABN9XNL6</accession>
<protein>
    <submittedName>
        <fullName evidence="2">Uncharacterized protein</fullName>
    </submittedName>
</protein>
<reference evidence="2" key="1">
    <citation type="submission" date="2023-10" db="EMBL/GenBank/DDBJ databases">
        <authorList>
            <person name="Chen Y."/>
            <person name="Shah S."/>
            <person name="Dougan E. K."/>
            <person name="Thang M."/>
            <person name="Chan C."/>
        </authorList>
    </citation>
    <scope>NUCLEOTIDE SEQUENCE [LARGE SCALE GENOMIC DNA]</scope>
</reference>
<evidence type="ECO:0000313" key="2">
    <source>
        <dbReference type="EMBL" id="CAK0899989.1"/>
    </source>
</evidence>
<organism evidence="2 3">
    <name type="scientific">Prorocentrum cordatum</name>
    <dbReference type="NCBI Taxonomy" id="2364126"/>
    <lineage>
        <taxon>Eukaryota</taxon>
        <taxon>Sar</taxon>
        <taxon>Alveolata</taxon>
        <taxon>Dinophyceae</taxon>
        <taxon>Prorocentrales</taxon>
        <taxon>Prorocentraceae</taxon>
        <taxon>Prorocentrum</taxon>
    </lineage>
</organism>
<gene>
    <name evidence="2" type="ORF">PCOR1329_LOCUS77401</name>
</gene>
<evidence type="ECO:0000313" key="3">
    <source>
        <dbReference type="Proteomes" id="UP001189429"/>
    </source>
</evidence>
<feature type="non-terminal residue" evidence="2">
    <location>
        <position position="153"/>
    </location>
</feature>
<proteinExistence type="predicted"/>
<name>A0ABN9XNL6_9DINO</name>
<comment type="caution">
    <text evidence="2">The sequence shown here is derived from an EMBL/GenBank/DDBJ whole genome shotgun (WGS) entry which is preliminary data.</text>
</comment>
<evidence type="ECO:0000256" key="1">
    <source>
        <dbReference type="SAM" id="MobiDB-lite"/>
    </source>
</evidence>
<feature type="region of interest" description="Disordered" evidence="1">
    <location>
        <begin position="132"/>
        <end position="153"/>
    </location>
</feature>